<feature type="active site" description="Proton donor" evidence="5">
    <location>
        <position position="125"/>
    </location>
</feature>
<dbReference type="GO" id="GO:0004563">
    <property type="term" value="F:beta-N-acetylhexosaminidase activity"/>
    <property type="evidence" value="ECO:0007669"/>
    <property type="project" value="UniProtKB-EC"/>
</dbReference>
<dbReference type="EMBL" id="CARXXK010001238">
    <property type="protein sequence ID" value="CAI6374645.1"/>
    <property type="molecule type" value="Genomic_DNA"/>
</dbReference>
<dbReference type="Pfam" id="PF00728">
    <property type="entry name" value="Glyco_hydro_20"/>
    <property type="match status" value="1"/>
</dbReference>
<sequence>MNVFHWHVMVDDQSFPYQSSAFPNLSERGAFGKSAIYSRDDVRRVMEHTKRRGIRVIPEFDTPGHTLSWGLGGIPGLLTECSDSDTNQFGPIDPTVEKNYNFIRTLLSEVSELFHDNYLHLGGDEVDSSCWTTNKKIQDFMHRNNMKNVVELKDYYFANVFNITRSLKTVPIVWEEIFDDNIHLGP</sequence>
<dbReference type="Gene3D" id="3.20.20.80">
    <property type="entry name" value="Glycosidases"/>
    <property type="match status" value="1"/>
</dbReference>
<dbReference type="PANTHER" id="PTHR22600">
    <property type="entry name" value="BETA-HEXOSAMINIDASE"/>
    <property type="match status" value="1"/>
</dbReference>
<evidence type="ECO:0000256" key="5">
    <source>
        <dbReference type="PIRSR" id="PIRSR625705-1"/>
    </source>
</evidence>
<reference evidence="7 8" key="1">
    <citation type="submission" date="2023-01" db="EMBL/GenBank/DDBJ databases">
        <authorList>
            <person name="Whitehead M."/>
        </authorList>
    </citation>
    <scope>NUCLEOTIDE SEQUENCE [LARGE SCALE GENOMIC DNA]</scope>
</reference>
<dbReference type="GO" id="GO:0016020">
    <property type="term" value="C:membrane"/>
    <property type="evidence" value="ECO:0007669"/>
    <property type="project" value="TreeGrafter"/>
</dbReference>
<dbReference type="AlphaFoldDB" id="A0AAV0Y190"/>
<evidence type="ECO:0000256" key="3">
    <source>
        <dbReference type="ARBA" id="ARBA00012663"/>
    </source>
</evidence>
<dbReference type="Proteomes" id="UP001160148">
    <property type="component" value="Unassembled WGS sequence"/>
</dbReference>
<dbReference type="PRINTS" id="PR00738">
    <property type="entry name" value="GLHYDRLASE20"/>
</dbReference>
<proteinExistence type="inferred from homology"/>
<evidence type="ECO:0000313" key="8">
    <source>
        <dbReference type="Proteomes" id="UP001160148"/>
    </source>
</evidence>
<dbReference type="InterPro" id="IPR025705">
    <property type="entry name" value="Beta_hexosaminidase_sua/sub"/>
</dbReference>
<evidence type="ECO:0000256" key="2">
    <source>
        <dbReference type="ARBA" id="ARBA00006285"/>
    </source>
</evidence>
<protein>
    <recommendedName>
        <fullName evidence="3">beta-N-acetylhexosaminidase</fullName>
        <ecNumber evidence="3">3.2.1.52</ecNumber>
    </recommendedName>
</protein>
<keyword evidence="4" id="KW-0378">Hydrolase</keyword>
<organism evidence="7 8">
    <name type="scientific">Macrosiphum euphorbiae</name>
    <name type="common">potato aphid</name>
    <dbReference type="NCBI Taxonomy" id="13131"/>
    <lineage>
        <taxon>Eukaryota</taxon>
        <taxon>Metazoa</taxon>
        <taxon>Ecdysozoa</taxon>
        <taxon>Arthropoda</taxon>
        <taxon>Hexapoda</taxon>
        <taxon>Insecta</taxon>
        <taxon>Pterygota</taxon>
        <taxon>Neoptera</taxon>
        <taxon>Paraneoptera</taxon>
        <taxon>Hemiptera</taxon>
        <taxon>Sternorrhyncha</taxon>
        <taxon>Aphidomorpha</taxon>
        <taxon>Aphidoidea</taxon>
        <taxon>Aphididae</taxon>
        <taxon>Macrosiphini</taxon>
        <taxon>Macrosiphum</taxon>
    </lineage>
</organism>
<comment type="caution">
    <text evidence="7">The sequence shown here is derived from an EMBL/GenBank/DDBJ whole genome shotgun (WGS) entry which is preliminary data.</text>
</comment>
<dbReference type="GO" id="GO:0005975">
    <property type="term" value="P:carbohydrate metabolic process"/>
    <property type="evidence" value="ECO:0007669"/>
    <property type="project" value="InterPro"/>
</dbReference>
<dbReference type="GO" id="GO:0006689">
    <property type="term" value="P:ganglioside catabolic process"/>
    <property type="evidence" value="ECO:0007669"/>
    <property type="project" value="TreeGrafter"/>
</dbReference>
<dbReference type="PANTHER" id="PTHR22600:SF21">
    <property type="entry name" value="BETA-HEXOSAMINIDASE A"/>
    <property type="match status" value="1"/>
</dbReference>
<dbReference type="EC" id="3.2.1.52" evidence="3"/>
<evidence type="ECO:0000259" key="6">
    <source>
        <dbReference type="Pfam" id="PF00728"/>
    </source>
</evidence>
<feature type="domain" description="Glycoside hydrolase family 20 catalytic" evidence="6">
    <location>
        <begin position="1"/>
        <end position="181"/>
    </location>
</feature>
<dbReference type="GO" id="GO:0005764">
    <property type="term" value="C:lysosome"/>
    <property type="evidence" value="ECO:0007669"/>
    <property type="project" value="TreeGrafter"/>
</dbReference>
<name>A0AAV0Y190_9HEMI</name>
<comment type="catalytic activity">
    <reaction evidence="1">
        <text>Hydrolysis of terminal non-reducing N-acetyl-D-hexosamine residues in N-acetyl-beta-D-hexosaminides.</text>
        <dbReference type="EC" id="3.2.1.52"/>
    </reaction>
</comment>
<evidence type="ECO:0000313" key="7">
    <source>
        <dbReference type="EMBL" id="CAI6374645.1"/>
    </source>
</evidence>
<evidence type="ECO:0000256" key="4">
    <source>
        <dbReference type="ARBA" id="ARBA00022801"/>
    </source>
</evidence>
<dbReference type="InterPro" id="IPR015883">
    <property type="entry name" value="Glyco_hydro_20_cat"/>
</dbReference>
<dbReference type="InterPro" id="IPR017853">
    <property type="entry name" value="GH"/>
</dbReference>
<keyword evidence="8" id="KW-1185">Reference proteome</keyword>
<evidence type="ECO:0000256" key="1">
    <source>
        <dbReference type="ARBA" id="ARBA00001231"/>
    </source>
</evidence>
<accession>A0AAV0Y190</accession>
<gene>
    <name evidence="7" type="ORF">MEUPH1_LOCUS28248</name>
</gene>
<comment type="similarity">
    <text evidence="2">Belongs to the glycosyl hydrolase 20 family.</text>
</comment>
<dbReference type="GO" id="GO:0030203">
    <property type="term" value="P:glycosaminoglycan metabolic process"/>
    <property type="evidence" value="ECO:0007669"/>
    <property type="project" value="TreeGrafter"/>
</dbReference>
<dbReference type="SUPFAM" id="SSF51445">
    <property type="entry name" value="(Trans)glycosidases"/>
    <property type="match status" value="1"/>
</dbReference>